<evidence type="ECO:0000256" key="3">
    <source>
        <dbReference type="ARBA" id="ARBA00022729"/>
    </source>
</evidence>
<accession>A0A399J4Z2</accession>
<dbReference type="AlphaFoldDB" id="A0A399J4Z2"/>
<keyword evidence="7" id="KW-1185">Reference proteome</keyword>
<evidence type="ECO:0000256" key="1">
    <source>
        <dbReference type="ARBA" id="ARBA00004418"/>
    </source>
</evidence>
<name>A0A399J4Z2_9RHOB</name>
<dbReference type="RefSeq" id="WP_119397654.1">
    <property type="nucleotide sequence ID" value="NZ_QWJJ01000002.1"/>
</dbReference>
<feature type="signal peptide" evidence="4">
    <location>
        <begin position="1"/>
        <end position="26"/>
    </location>
</feature>
<organism evidence="6 7">
    <name type="scientific">Pseudooceanicola sediminis</name>
    <dbReference type="NCBI Taxonomy" id="2211117"/>
    <lineage>
        <taxon>Bacteria</taxon>
        <taxon>Pseudomonadati</taxon>
        <taxon>Pseudomonadota</taxon>
        <taxon>Alphaproteobacteria</taxon>
        <taxon>Rhodobacterales</taxon>
        <taxon>Paracoccaceae</taxon>
        <taxon>Pseudooceanicola</taxon>
    </lineage>
</organism>
<comment type="caution">
    <text evidence="6">The sequence shown here is derived from an EMBL/GenBank/DDBJ whole genome shotgun (WGS) entry which is preliminary data.</text>
</comment>
<dbReference type="InterPro" id="IPR030678">
    <property type="entry name" value="Peptide/Ni-bd"/>
</dbReference>
<dbReference type="Gene3D" id="3.40.190.10">
    <property type="entry name" value="Periplasmic binding protein-like II"/>
    <property type="match status" value="1"/>
</dbReference>
<dbReference type="Gene3D" id="3.90.76.10">
    <property type="entry name" value="Dipeptide-binding Protein, Domain 1"/>
    <property type="match status" value="1"/>
</dbReference>
<gene>
    <name evidence="6" type="ORF">DL237_03635</name>
</gene>
<comment type="similarity">
    <text evidence="2">Belongs to the bacterial solute-binding protein 5 family.</text>
</comment>
<evidence type="ECO:0000313" key="7">
    <source>
        <dbReference type="Proteomes" id="UP000265848"/>
    </source>
</evidence>
<dbReference type="GO" id="GO:0030288">
    <property type="term" value="C:outer membrane-bounded periplasmic space"/>
    <property type="evidence" value="ECO:0007669"/>
    <property type="project" value="UniProtKB-ARBA"/>
</dbReference>
<sequence length="521" mass="57252">MKHFRSSTLAAAVALTLGGLFAPAQAETLVVGTTQVPRHFNGAIQSGIATFMASSQIFASPLRYDGNWNPQPYLAKSWDVSDDGLSVTLHLVEGATFHDGEPITSEDVKFSIMTIKANHPFQTMLAPVVDVETPDPLTAVIKLEKPHPALLLAMSPALMPIIPEHIYGEGDIQQNPANLAPVGSGPFKFVEYKQGEYYKLAKNEDFFLDGLPKMDEVIVQIIGDSANLVLATERGDIDMVPFMSGIRDVQRLEKADNVEVSDAGYDAVGALNWIAFNTKKAPFDNPAVRQAIGYAINKDFILQRLLGGVAKDSTGPITGTSPLATDDVEKYAFDLEKATSLLDEAGLTPDGNGIRLSATIDYIPGSPEIGRNVVEYMRTQLKQVGIELEVRTAPDFPTWAQRIANYDFDMTQDSVYNWGDPVIGVDRTYISSNIRKGVIWSNTQQYSNARVDELLAAAAIETDQTKRAELYKEFQQIVVADAPILYINEVPFYTAYKKGLTHLPDTIWGAVSPWDQVEWSE</sequence>
<evidence type="ECO:0000256" key="2">
    <source>
        <dbReference type="ARBA" id="ARBA00005695"/>
    </source>
</evidence>
<dbReference type="GO" id="GO:0043190">
    <property type="term" value="C:ATP-binding cassette (ABC) transporter complex"/>
    <property type="evidence" value="ECO:0007669"/>
    <property type="project" value="InterPro"/>
</dbReference>
<dbReference type="PANTHER" id="PTHR30290:SF38">
    <property type="entry name" value="D,D-DIPEPTIDE-BINDING PERIPLASMIC PROTEIN DDPA-RELATED"/>
    <property type="match status" value="1"/>
</dbReference>
<dbReference type="Pfam" id="PF00496">
    <property type="entry name" value="SBP_bac_5"/>
    <property type="match status" value="1"/>
</dbReference>
<keyword evidence="3 4" id="KW-0732">Signal</keyword>
<dbReference type="Proteomes" id="UP000265848">
    <property type="component" value="Unassembled WGS sequence"/>
</dbReference>
<comment type="subcellular location">
    <subcellularLocation>
        <location evidence="1">Periplasm</location>
    </subcellularLocation>
</comment>
<evidence type="ECO:0000259" key="5">
    <source>
        <dbReference type="Pfam" id="PF00496"/>
    </source>
</evidence>
<dbReference type="InterPro" id="IPR000914">
    <property type="entry name" value="SBP_5_dom"/>
</dbReference>
<dbReference type="GO" id="GO:0015833">
    <property type="term" value="P:peptide transport"/>
    <property type="evidence" value="ECO:0007669"/>
    <property type="project" value="TreeGrafter"/>
</dbReference>
<feature type="chain" id="PRO_5017201859" evidence="4">
    <location>
        <begin position="27"/>
        <end position="521"/>
    </location>
</feature>
<dbReference type="CDD" id="cd08517">
    <property type="entry name" value="PBP2_NikA_DppA_OppA_like_13"/>
    <property type="match status" value="1"/>
</dbReference>
<feature type="domain" description="Solute-binding protein family 5" evidence="5">
    <location>
        <begin position="70"/>
        <end position="423"/>
    </location>
</feature>
<dbReference type="GO" id="GO:1904680">
    <property type="term" value="F:peptide transmembrane transporter activity"/>
    <property type="evidence" value="ECO:0007669"/>
    <property type="project" value="TreeGrafter"/>
</dbReference>
<dbReference type="PIRSF" id="PIRSF002741">
    <property type="entry name" value="MppA"/>
    <property type="match status" value="1"/>
</dbReference>
<evidence type="ECO:0000313" key="6">
    <source>
        <dbReference type="EMBL" id="RII40414.1"/>
    </source>
</evidence>
<dbReference type="PANTHER" id="PTHR30290">
    <property type="entry name" value="PERIPLASMIC BINDING COMPONENT OF ABC TRANSPORTER"/>
    <property type="match status" value="1"/>
</dbReference>
<dbReference type="EMBL" id="QWJJ01000002">
    <property type="protein sequence ID" value="RII40414.1"/>
    <property type="molecule type" value="Genomic_DNA"/>
</dbReference>
<protein>
    <submittedName>
        <fullName evidence="6">ABC transporter substrate-binding protein</fullName>
    </submittedName>
</protein>
<reference evidence="6 7" key="1">
    <citation type="submission" date="2018-08" db="EMBL/GenBank/DDBJ databases">
        <title>Pseudooceanicola sediminis CY03 in the family Rhodobacteracea.</title>
        <authorList>
            <person name="Zhang Y.-J."/>
        </authorList>
    </citation>
    <scope>NUCLEOTIDE SEQUENCE [LARGE SCALE GENOMIC DNA]</scope>
    <source>
        <strain evidence="6 7">CY03</strain>
    </source>
</reference>
<evidence type="ECO:0000256" key="4">
    <source>
        <dbReference type="SAM" id="SignalP"/>
    </source>
</evidence>
<dbReference type="OrthoDB" id="9803988at2"/>
<dbReference type="InterPro" id="IPR039424">
    <property type="entry name" value="SBP_5"/>
</dbReference>
<dbReference type="SUPFAM" id="SSF53850">
    <property type="entry name" value="Periplasmic binding protein-like II"/>
    <property type="match status" value="1"/>
</dbReference>
<proteinExistence type="inferred from homology"/>
<dbReference type="Gene3D" id="3.10.105.10">
    <property type="entry name" value="Dipeptide-binding Protein, Domain 3"/>
    <property type="match status" value="1"/>
</dbReference>